<reference evidence="1 2" key="1">
    <citation type="journal article" date="2012" name="J. Bacteriol.">
        <title>Draft Genome Sequences of the Diarrheagenic Escherichia coli Collection.</title>
        <authorList>
            <person name="Hazen T.H."/>
            <person name="Sahl J.W."/>
            <person name="Redman J.C."/>
            <person name="Morris C.R."/>
            <person name="Daugherty S.C."/>
            <person name="Chibucos M.C."/>
            <person name="Sengamalay N.A."/>
            <person name="Fraser-Liggett C.M."/>
            <person name="Steinsland H."/>
            <person name="Whittam T.S."/>
            <person name="Whittam B."/>
            <person name="Manning S.D."/>
            <person name="Rasko D.A."/>
        </authorList>
    </citation>
    <scope>NUCLEOTIDE SEQUENCE [LARGE SCALE GENOMIC DNA]</scope>
    <source>
        <strain evidence="1 2">DEC2D</strain>
    </source>
</reference>
<sequence length="41" mass="4730">MHGLPTKSSHSHKVSTTKKKRVLNFIKELHPVLANIIFIYD</sequence>
<organism evidence="1 2">
    <name type="scientific">Escherichia coli DEC2D</name>
    <dbReference type="NCBI Taxonomy" id="868141"/>
    <lineage>
        <taxon>Bacteria</taxon>
        <taxon>Pseudomonadati</taxon>
        <taxon>Pseudomonadota</taxon>
        <taxon>Gammaproteobacteria</taxon>
        <taxon>Enterobacterales</taxon>
        <taxon>Enterobacteriaceae</taxon>
        <taxon>Escherichia</taxon>
    </lineage>
</organism>
<comment type="caution">
    <text evidence="1">The sequence shown here is derived from an EMBL/GenBank/DDBJ whole genome shotgun (WGS) entry which is preliminary data.</text>
</comment>
<proteinExistence type="predicted"/>
<dbReference type="Proteomes" id="UP000005272">
    <property type="component" value="Unassembled WGS sequence"/>
</dbReference>
<dbReference type="EMBL" id="AIFC01000017">
    <property type="protein sequence ID" value="EHU46710.1"/>
    <property type="molecule type" value="Genomic_DNA"/>
</dbReference>
<protein>
    <submittedName>
        <fullName evidence="1">Uncharacterized protein</fullName>
    </submittedName>
</protein>
<evidence type="ECO:0000313" key="2">
    <source>
        <dbReference type="Proteomes" id="UP000005272"/>
    </source>
</evidence>
<dbReference type="AlphaFoldDB" id="A0A828UAR2"/>
<gene>
    <name evidence="1" type="ORF">ECDEC2D_1697</name>
</gene>
<evidence type="ECO:0000313" key="1">
    <source>
        <dbReference type="EMBL" id="EHU46710.1"/>
    </source>
</evidence>
<name>A0A828UAR2_ECOLX</name>
<accession>A0A828UAR2</accession>